<dbReference type="PANTHER" id="PTHR38657:SF1">
    <property type="entry name" value="SLR1343 PROTEIN"/>
    <property type="match status" value="1"/>
</dbReference>
<dbReference type="Gene3D" id="1.25.40.80">
    <property type="match status" value="1"/>
</dbReference>
<evidence type="ECO:0000313" key="2">
    <source>
        <dbReference type="Proteomes" id="UP000428330"/>
    </source>
</evidence>
<proteinExistence type="predicted"/>
<organism evidence="1 2">
    <name type="scientific">Roseovarius faecimaris</name>
    <dbReference type="NCBI Taxonomy" id="2494550"/>
    <lineage>
        <taxon>Bacteria</taxon>
        <taxon>Pseudomonadati</taxon>
        <taxon>Pseudomonadota</taxon>
        <taxon>Alphaproteobacteria</taxon>
        <taxon>Rhodobacterales</taxon>
        <taxon>Roseobacteraceae</taxon>
        <taxon>Roseovarius</taxon>
    </lineage>
</organism>
<evidence type="ECO:0000313" key="1">
    <source>
        <dbReference type="EMBL" id="QGX99257.1"/>
    </source>
</evidence>
<dbReference type="Pfam" id="PF04244">
    <property type="entry name" value="DPRP"/>
    <property type="match status" value="1"/>
</dbReference>
<dbReference type="SUPFAM" id="SSF48173">
    <property type="entry name" value="Cryptochrome/photolyase FAD-binding domain"/>
    <property type="match status" value="1"/>
</dbReference>
<protein>
    <submittedName>
        <fullName evidence="1">Cryptochrome/photolyase family protein</fullName>
    </submittedName>
</protein>
<dbReference type="EMBL" id="CP034348">
    <property type="protein sequence ID" value="QGX99257.1"/>
    <property type="molecule type" value="Genomic_DNA"/>
</dbReference>
<dbReference type="AlphaFoldDB" id="A0A6I6IUS3"/>
<dbReference type="InterPro" id="IPR007357">
    <property type="entry name" value="PhrB-like"/>
</dbReference>
<keyword evidence="2" id="KW-1185">Reference proteome</keyword>
<keyword evidence="1" id="KW-0456">Lyase</keyword>
<dbReference type="OrthoDB" id="5288100at2"/>
<dbReference type="InterPro" id="IPR014729">
    <property type="entry name" value="Rossmann-like_a/b/a_fold"/>
</dbReference>
<dbReference type="InterPro" id="IPR036134">
    <property type="entry name" value="Crypto/Photolyase_FAD-like_sf"/>
</dbReference>
<dbReference type="Gene3D" id="1.10.579.10">
    <property type="entry name" value="DNA Cyclobutane Dipyrimidine Photolyase, subunit A, domain 3"/>
    <property type="match status" value="1"/>
</dbReference>
<dbReference type="InterPro" id="IPR052551">
    <property type="entry name" value="UV-DNA_repair_photolyase"/>
</dbReference>
<sequence length="509" mass="58092">MVKRLILILGDQLSETLSALCEADKDTDLIVMAEVTDETGYVPHHPKKIALVLSAMRHFAETLRGDGWQVAYTKLDDEDASRSIVGELMRRGQAHGTTEVLATTPGEWRLIEALNNAPLTVTLLPDDRFVASQSEFESWAEGRKQLRMEYFYREMRRKTGLLMDGDQPEGGKWNYDHDNRKPAKEDMLRSEPMQFTPDAITEEVLDLVEARFSDSFGELRPFWFAVTRGQALRALDHFAKHLLEGFGTYQDAMLTGDRFLHHSVLSPYINLGLLDPLEVCQRVEAEYKAGRVALNDAEGFIRQIIGWRDYVRGIYMLEGPDYPARNVLGHDRDLPWMYWGGETRMTCMREAIAQTRDEAYAHHIQRLMVTGNFALLAGIDPHAVHEWYLSVYADAYEWVEAPNTVGMSQFADGGIIASKPYVSSGNYINKMSDYCGDCAYSVTTKTGEGACPFNLLYWDFLIRHRERFENNPRMANMYRTWDRMDEDRRATVLKDAAAFLARMDAGEVA</sequence>
<accession>A0A6I6IUS3</accession>
<reference evidence="2" key="1">
    <citation type="submission" date="2018-12" db="EMBL/GenBank/DDBJ databases">
        <title>Complete genome sequence of Roseovarius sp. MME-070.</title>
        <authorList>
            <person name="Nam Y.-D."/>
            <person name="Kang J."/>
            <person name="Chung W.-H."/>
            <person name="Park Y.S."/>
        </authorList>
    </citation>
    <scope>NUCLEOTIDE SEQUENCE [LARGE SCALE GENOMIC DNA]</scope>
    <source>
        <strain evidence="2">MME-070</strain>
    </source>
</reference>
<dbReference type="Gene3D" id="3.40.50.620">
    <property type="entry name" value="HUPs"/>
    <property type="match status" value="1"/>
</dbReference>
<dbReference type="PANTHER" id="PTHR38657">
    <property type="entry name" value="SLR1343 PROTEIN"/>
    <property type="match status" value="1"/>
</dbReference>
<gene>
    <name evidence="1" type="ORF">EI983_13670</name>
</gene>
<dbReference type="KEGG" id="rom:EI983_13670"/>
<name>A0A6I6IUS3_9RHOB</name>
<dbReference type="Gene3D" id="1.10.10.1710">
    <property type="entry name" value="Deoxyribodipyrimidine photolyase-related"/>
    <property type="match status" value="1"/>
</dbReference>
<dbReference type="GO" id="GO:0016829">
    <property type="term" value="F:lyase activity"/>
    <property type="evidence" value="ECO:0007669"/>
    <property type="project" value="UniProtKB-KW"/>
</dbReference>
<dbReference type="RefSeq" id="WP_157707938.1">
    <property type="nucleotide sequence ID" value="NZ_CP034348.1"/>
</dbReference>
<dbReference type="Proteomes" id="UP000428330">
    <property type="component" value="Chromosome"/>
</dbReference>